<dbReference type="GO" id="GO:0005829">
    <property type="term" value="C:cytosol"/>
    <property type="evidence" value="ECO:0007669"/>
    <property type="project" value="TreeGrafter"/>
</dbReference>
<dbReference type="InterPro" id="IPR010982">
    <property type="entry name" value="Lambda_DNA-bd_dom_sf"/>
</dbReference>
<dbReference type="SMART" id="SM00530">
    <property type="entry name" value="HTH_XRE"/>
    <property type="match status" value="1"/>
</dbReference>
<dbReference type="CDD" id="cd00093">
    <property type="entry name" value="HTH_XRE"/>
    <property type="match status" value="1"/>
</dbReference>
<dbReference type="Gene3D" id="1.10.260.40">
    <property type="entry name" value="lambda repressor-like DNA-binding domains"/>
    <property type="match status" value="1"/>
</dbReference>
<organism evidence="3 4">
    <name type="scientific">Methylobacterium currus</name>
    <dbReference type="NCBI Taxonomy" id="2051553"/>
    <lineage>
        <taxon>Bacteria</taxon>
        <taxon>Pseudomonadati</taxon>
        <taxon>Pseudomonadota</taxon>
        <taxon>Alphaproteobacteria</taxon>
        <taxon>Hyphomicrobiales</taxon>
        <taxon>Methylobacteriaceae</taxon>
        <taxon>Methylobacterium</taxon>
    </lineage>
</organism>
<evidence type="ECO:0000313" key="3">
    <source>
        <dbReference type="EMBL" id="AWB22590.1"/>
    </source>
</evidence>
<dbReference type="SUPFAM" id="SSF47413">
    <property type="entry name" value="lambda repressor-like DNA-binding domains"/>
    <property type="match status" value="1"/>
</dbReference>
<evidence type="ECO:0000256" key="1">
    <source>
        <dbReference type="ARBA" id="ARBA00023125"/>
    </source>
</evidence>
<dbReference type="PANTHER" id="PTHR46797:SF1">
    <property type="entry name" value="METHYLPHOSPHONATE SYNTHASE"/>
    <property type="match status" value="1"/>
</dbReference>
<dbReference type="EMBL" id="CP028843">
    <property type="protein sequence ID" value="AWB22590.1"/>
    <property type="molecule type" value="Genomic_DNA"/>
</dbReference>
<dbReference type="GO" id="GO:0003677">
    <property type="term" value="F:DNA binding"/>
    <property type="evidence" value="ECO:0007669"/>
    <property type="project" value="UniProtKB-KW"/>
</dbReference>
<dbReference type="InterPro" id="IPR001387">
    <property type="entry name" value="Cro/C1-type_HTH"/>
</dbReference>
<dbReference type="AlphaFoldDB" id="A0A2R4WM36"/>
<dbReference type="KEGG" id="mee:DA075_18125"/>
<evidence type="ECO:0000313" key="4">
    <source>
        <dbReference type="Proteomes" id="UP000244755"/>
    </source>
</evidence>
<dbReference type="Pfam" id="PF01381">
    <property type="entry name" value="HTH_3"/>
    <property type="match status" value="1"/>
</dbReference>
<name>A0A2R4WM36_9HYPH</name>
<sequence>MTDESTPKEIFRERLRKARDLRDWSQGDLGEKAGMPPSSIAHFEAGSRKPSFDTLRRLANALEVTTDYLLGRVDDPGLAEAGDPLFRDIGKLSGHDREIAQDFLRMLAQRKSGKKDKDP</sequence>
<dbReference type="RefSeq" id="WP_099954400.1">
    <property type="nucleotide sequence ID" value="NZ_CP028843.1"/>
</dbReference>
<keyword evidence="1" id="KW-0238">DNA-binding</keyword>
<dbReference type="Proteomes" id="UP000244755">
    <property type="component" value="Chromosome 1"/>
</dbReference>
<dbReference type="InterPro" id="IPR050807">
    <property type="entry name" value="TransReg_Diox_bact_type"/>
</dbReference>
<proteinExistence type="predicted"/>
<dbReference type="OrthoDB" id="4419620at2"/>
<gene>
    <name evidence="3" type="ORF">DA075_18125</name>
</gene>
<dbReference type="PANTHER" id="PTHR46797">
    <property type="entry name" value="HTH-TYPE TRANSCRIPTIONAL REGULATOR"/>
    <property type="match status" value="1"/>
</dbReference>
<evidence type="ECO:0000259" key="2">
    <source>
        <dbReference type="PROSITE" id="PS50943"/>
    </source>
</evidence>
<dbReference type="PROSITE" id="PS50943">
    <property type="entry name" value="HTH_CROC1"/>
    <property type="match status" value="1"/>
</dbReference>
<dbReference type="GO" id="GO:0003700">
    <property type="term" value="F:DNA-binding transcription factor activity"/>
    <property type="evidence" value="ECO:0007669"/>
    <property type="project" value="TreeGrafter"/>
</dbReference>
<keyword evidence="4" id="KW-1185">Reference proteome</keyword>
<accession>A0A2R4WM36</accession>
<feature type="domain" description="HTH cro/C1-type" evidence="2">
    <location>
        <begin position="15"/>
        <end position="69"/>
    </location>
</feature>
<protein>
    <submittedName>
        <fullName evidence="3">XRE family transcriptional regulator</fullName>
    </submittedName>
</protein>
<reference evidence="3 4" key="1">
    <citation type="submission" date="2018-04" db="EMBL/GenBank/DDBJ databases">
        <title>Methylobacterium sp. PR1016A genome.</title>
        <authorList>
            <person name="Park W."/>
        </authorList>
    </citation>
    <scope>NUCLEOTIDE SEQUENCE [LARGE SCALE GENOMIC DNA]</scope>
    <source>
        <strain evidence="3 4">PR1016A</strain>
    </source>
</reference>